<evidence type="ECO:0000256" key="9">
    <source>
        <dbReference type="ARBA" id="ARBA00049563"/>
    </source>
</evidence>
<evidence type="ECO:0000256" key="3">
    <source>
        <dbReference type="ARBA" id="ARBA00005842"/>
    </source>
</evidence>
<dbReference type="SUPFAM" id="SSF52540">
    <property type="entry name" value="P-loop containing nucleoside triphosphate hydrolases"/>
    <property type="match status" value="2"/>
</dbReference>
<dbReference type="EMBL" id="JBHUHZ010000001">
    <property type="protein sequence ID" value="MFD2162566.1"/>
    <property type="molecule type" value="Genomic_DNA"/>
</dbReference>
<feature type="binding site" evidence="10">
    <location>
        <begin position="10"/>
        <end position="17"/>
    </location>
    <ligand>
        <name>ATP</name>
        <dbReference type="ChEBI" id="CHEBI:30616"/>
    </ligand>
</feature>
<dbReference type="Gene3D" id="3.40.50.300">
    <property type="entry name" value="P-loop containing nucleotide triphosphate hydrolases"/>
    <property type="match status" value="1"/>
</dbReference>
<comment type="similarity">
    <text evidence="3 10 13">Belongs to the IPP transferase family.</text>
</comment>
<name>A0ABW4ZL54_9SPHI</name>
<dbReference type="NCBIfam" id="TIGR00174">
    <property type="entry name" value="miaA"/>
    <property type="match status" value="1"/>
</dbReference>
<keyword evidence="8 10" id="KW-0460">Magnesium</keyword>
<organism evidence="14 15">
    <name type="scientific">Paradesertivirga mongoliensis</name>
    <dbReference type="NCBI Taxonomy" id="2100740"/>
    <lineage>
        <taxon>Bacteria</taxon>
        <taxon>Pseudomonadati</taxon>
        <taxon>Bacteroidota</taxon>
        <taxon>Sphingobacteriia</taxon>
        <taxon>Sphingobacteriales</taxon>
        <taxon>Sphingobacteriaceae</taxon>
        <taxon>Paradesertivirga</taxon>
    </lineage>
</organism>
<comment type="cofactor">
    <cofactor evidence="1 10">
        <name>Mg(2+)</name>
        <dbReference type="ChEBI" id="CHEBI:18420"/>
    </cofactor>
</comment>
<comment type="subunit">
    <text evidence="10">Monomer.</text>
</comment>
<evidence type="ECO:0000256" key="8">
    <source>
        <dbReference type="ARBA" id="ARBA00022842"/>
    </source>
</evidence>
<evidence type="ECO:0000313" key="15">
    <source>
        <dbReference type="Proteomes" id="UP001597387"/>
    </source>
</evidence>
<dbReference type="HAMAP" id="MF_00185">
    <property type="entry name" value="IPP_trans"/>
    <property type="match status" value="1"/>
</dbReference>
<evidence type="ECO:0000256" key="11">
    <source>
        <dbReference type="RuleBase" id="RU003783"/>
    </source>
</evidence>
<keyword evidence="15" id="KW-1185">Reference proteome</keyword>
<dbReference type="Gene3D" id="1.10.20.140">
    <property type="match status" value="1"/>
</dbReference>
<feature type="site" description="Interaction with substrate tRNA" evidence="10">
    <location>
        <position position="101"/>
    </location>
</feature>
<reference evidence="15" key="1">
    <citation type="journal article" date="2019" name="Int. J. Syst. Evol. Microbiol.">
        <title>The Global Catalogue of Microorganisms (GCM) 10K type strain sequencing project: providing services to taxonomists for standard genome sequencing and annotation.</title>
        <authorList>
            <consortium name="The Broad Institute Genomics Platform"/>
            <consortium name="The Broad Institute Genome Sequencing Center for Infectious Disease"/>
            <person name="Wu L."/>
            <person name="Ma J."/>
        </authorList>
    </citation>
    <scope>NUCLEOTIDE SEQUENCE [LARGE SCALE GENOMIC DNA]</scope>
    <source>
        <strain evidence="15">KCTC 42217</strain>
    </source>
</reference>
<evidence type="ECO:0000256" key="10">
    <source>
        <dbReference type="HAMAP-Rule" id="MF_00185"/>
    </source>
</evidence>
<keyword evidence="4 10" id="KW-0808">Transferase</keyword>
<evidence type="ECO:0000256" key="7">
    <source>
        <dbReference type="ARBA" id="ARBA00022840"/>
    </source>
</evidence>
<proteinExistence type="inferred from homology"/>
<evidence type="ECO:0000256" key="1">
    <source>
        <dbReference type="ARBA" id="ARBA00001946"/>
    </source>
</evidence>
<feature type="region of interest" description="Interaction with substrate tRNA" evidence="10">
    <location>
        <begin position="35"/>
        <end position="38"/>
    </location>
</feature>
<dbReference type="Pfam" id="PF01715">
    <property type="entry name" value="IPPT"/>
    <property type="match status" value="1"/>
</dbReference>
<gene>
    <name evidence="10 14" type="primary">miaA</name>
    <name evidence="14" type="ORF">ACFSJU_09205</name>
</gene>
<evidence type="ECO:0000256" key="13">
    <source>
        <dbReference type="RuleBase" id="RU003785"/>
    </source>
</evidence>
<dbReference type="EC" id="2.5.1.75" evidence="10"/>
<dbReference type="InterPro" id="IPR018022">
    <property type="entry name" value="IPT"/>
</dbReference>
<feature type="region of interest" description="Interaction with substrate tRNA" evidence="10">
    <location>
        <begin position="159"/>
        <end position="163"/>
    </location>
</feature>
<accession>A0ABW4ZL54</accession>
<evidence type="ECO:0000256" key="6">
    <source>
        <dbReference type="ARBA" id="ARBA00022741"/>
    </source>
</evidence>
<comment type="catalytic activity">
    <reaction evidence="9 10 11">
        <text>adenosine(37) in tRNA + dimethylallyl diphosphate = N(6)-dimethylallyladenosine(37) in tRNA + diphosphate</text>
        <dbReference type="Rhea" id="RHEA:26482"/>
        <dbReference type="Rhea" id="RHEA-COMP:10162"/>
        <dbReference type="Rhea" id="RHEA-COMP:10375"/>
        <dbReference type="ChEBI" id="CHEBI:33019"/>
        <dbReference type="ChEBI" id="CHEBI:57623"/>
        <dbReference type="ChEBI" id="CHEBI:74411"/>
        <dbReference type="ChEBI" id="CHEBI:74415"/>
        <dbReference type="EC" id="2.5.1.75"/>
    </reaction>
</comment>
<evidence type="ECO:0000256" key="4">
    <source>
        <dbReference type="ARBA" id="ARBA00022679"/>
    </source>
</evidence>
<dbReference type="PANTHER" id="PTHR11088:SF60">
    <property type="entry name" value="TRNA DIMETHYLALLYLTRANSFERASE"/>
    <property type="match status" value="1"/>
</dbReference>
<evidence type="ECO:0000256" key="5">
    <source>
        <dbReference type="ARBA" id="ARBA00022694"/>
    </source>
</evidence>
<comment type="function">
    <text evidence="2 10 12">Catalyzes the transfer of a dimethylallyl group onto the adenine at position 37 in tRNAs that read codons beginning with uridine, leading to the formation of N6-(dimethylallyl)adenosine (i(6)A).</text>
</comment>
<evidence type="ECO:0000313" key="14">
    <source>
        <dbReference type="EMBL" id="MFD2162566.1"/>
    </source>
</evidence>
<evidence type="ECO:0000256" key="12">
    <source>
        <dbReference type="RuleBase" id="RU003784"/>
    </source>
</evidence>
<evidence type="ECO:0000256" key="2">
    <source>
        <dbReference type="ARBA" id="ARBA00003213"/>
    </source>
</evidence>
<protein>
    <recommendedName>
        <fullName evidence="10">tRNA dimethylallyltransferase</fullName>
        <ecNumber evidence="10">2.5.1.75</ecNumber>
    </recommendedName>
    <alternativeName>
        <fullName evidence="10">Dimethylallyl diphosphate:tRNA dimethylallyltransferase</fullName>
        <shortName evidence="10">DMAPP:tRNA dimethylallyltransferase</shortName>
        <shortName evidence="10">DMATase</shortName>
    </alternativeName>
    <alternativeName>
        <fullName evidence="10">Isopentenyl-diphosphate:tRNA isopentenyltransferase</fullName>
        <shortName evidence="10">IPP transferase</shortName>
        <shortName evidence="10">IPPT</shortName>
        <shortName evidence="10">IPTase</shortName>
    </alternativeName>
</protein>
<sequence length="300" mass="34279">MQKTLIVIAGPTAIGKTALAIKLAQHYQTEVVSADSRQFYREMEIGTAKPSQAELDSVKHHFINSHSVTDEITVGDYETEALEVINQIFKTHSLAVLVGGSGLFIKAVTQGFDALPKAPPAVRQELNDLFTGEGILALQEKLRVLDPDYYEQVDLSNPQRLIRALEVSISTGKPFSSFRTNQPEPRPFNIIPIGLNTERRLLYHRINHRVDQMVEAGLLDEVERLIPFRHLNALNTVGYTEIFDFFDNKKSLEEAIDSIKQNTRRFAKRQLTWFRKDPEVHWFEPEQTDEIFSYISNKVR</sequence>
<dbReference type="PANTHER" id="PTHR11088">
    <property type="entry name" value="TRNA DIMETHYLALLYLTRANSFERASE"/>
    <property type="match status" value="1"/>
</dbReference>
<dbReference type="GO" id="GO:0052381">
    <property type="term" value="F:tRNA dimethylallyltransferase activity"/>
    <property type="evidence" value="ECO:0007669"/>
    <property type="project" value="UniProtKB-EC"/>
</dbReference>
<dbReference type="InterPro" id="IPR039657">
    <property type="entry name" value="Dimethylallyltransferase"/>
</dbReference>
<dbReference type="InterPro" id="IPR027417">
    <property type="entry name" value="P-loop_NTPase"/>
</dbReference>
<feature type="site" description="Interaction with substrate tRNA" evidence="10">
    <location>
        <position position="123"/>
    </location>
</feature>
<dbReference type="RefSeq" id="WP_255903358.1">
    <property type="nucleotide sequence ID" value="NZ_JAFMZO010000003.1"/>
</dbReference>
<keyword evidence="7 10" id="KW-0067">ATP-binding</keyword>
<feature type="binding site" evidence="10">
    <location>
        <begin position="12"/>
        <end position="17"/>
    </location>
    <ligand>
        <name>substrate</name>
    </ligand>
</feature>
<keyword evidence="5 10" id="KW-0819">tRNA processing</keyword>
<keyword evidence="6 10" id="KW-0547">Nucleotide-binding</keyword>
<dbReference type="Proteomes" id="UP001597387">
    <property type="component" value="Unassembled WGS sequence"/>
</dbReference>
<comment type="caution">
    <text evidence="10">Lacks conserved residue(s) required for the propagation of feature annotation.</text>
</comment>
<comment type="caution">
    <text evidence="14">The sequence shown here is derived from an EMBL/GenBank/DDBJ whole genome shotgun (WGS) entry which is preliminary data.</text>
</comment>